<evidence type="ECO:0000313" key="8">
    <source>
        <dbReference type="Proteomes" id="UP000609121"/>
    </source>
</evidence>
<keyword evidence="3" id="KW-0472">Membrane</keyword>
<comment type="subcellular location">
    <subcellularLocation>
        <location evidence="1">Membrane</location>
    </subcellularLocation>
</comment>
<dbReference type="PANTHER" id="PTHR34001:SF3">
    <property type="entry name" value="BLL7405 PROTEIN"/>
    <property type="match status" value="1"/>
</dbReference>
<proteinExistence type="inferred from homology"/>
<dbReference type="InterPro" id="IPR027385">
    <property type="entry name" value="Beta-barrel_OMP"/>
</dbReference>
<dbReference type="RefSeq" id="WP_193178881.1">
    <property type="nucleotide sequence ID" value="NZ_JACVXA010000001.1"/>
</dbReference>
<protein>
    <submittedName>
        <fullName evidence="7">Outer membrane beta-barrel protein</fullName>
    </submittedName>
</protein>
<gene>
    <name evidence="7" type="ORF">ICN82_00600</name>
</gene>
<evidence type="ECO:0000256" key="5">
    <source>
        <dbReference type="SAM" id="SignalP"/>
    </source>
</evidence>
<dbReference type="GO" id="GO:0016020">
    <property type="term" value="C:membrane"/>
    <property type="evidence" value="ECO:0007669"/>
    <property type="project" value="UniProtKB-SubCell"/>
</dbReference>
<evidence type="ECO:0000259" key="6">
    <source>
        <dbReference type="Pfam" id="PF13505"/>
    </source>
</evidence>
<evidence type="ECO:0000256" key="3">
    <source>
        <dbReference type="ARBA" id="ARBA00023136"/>
    </source>
</evidence>
<dbReference type="AlphaFoldDB" id="A0A8J6YV91"/>
<name>A0A8J6YV91_9RHOB</name>
<sequence>MRAVYALATASALGLAATPIFAGALEEPVITPAPAPVAAAPIGSLWDGFYAGGQFGGAWLDADGDAANGDSDDWLGGAHIGWQGVSANGLVYGVEGDMNGTALELDGHDVNSLSHLKAKLGYDMGRSMIYATGGAAYTDIKGLSESWGWTGGVGYDYMVTDDLSVGAEVQYQAFDDFDGGDTDVDGTSAVVKVSYHF</sequence>
<dbReference type="InterPro" id="IPR011250">
    <property type="entry name" value="OMP/PagP_B-barrel"/>
</dbReference>
<keyword evidence="2 5" id="KW-0732">Signal</keyword>
<keyword evidence="8" id="KW-1185">Reference proteome</keyword>
<dbReference type="SUPFAM" id="SSF56925">
    <property type="entry name" value="OMPA-like"/>
    <property type="match status" value="1"/>
</dbReference>
<evidence type="ECO:0000256" key="4">
    <source>
        <dbReference type="ARBA" id="ARBA00038306"/>
    </source>
</evidence>
<evidence type="ECO:0000256" key="1">
    <source>
        <dbReference type="ARBA" id="ARBA00004370"/>
    </source>
</evidence>
<dbReference type="InterPro" id="IPR051692">
    <property type="entry name" value="OMP-like"/>
</dbReference>
<reference evidence="7" key="1">
    <citation type="submission" date="2020-09" db="EMBL/GenBank/DDBJ databases">
        <title>A novel bacterium of genus Mangrovicoccus, isolated from South China Sea.</title>
        <authorList>
            <person name="Huang H."/>
            <person name="Mo K."/>
            <person name="Hu Y."/>
        </authorList>
    </citation>
    <scope>NUCLEOTIDE SEQUENCE</scope>
    <source>
        <strain evidence="7">HB182678</strain>
    </source>
</reference>
<organism evidence="7 8">
    <name type="scientific">Mangrovicoccus algicola</name>
    <dbReference type="NCBI Taxonomy" id="2771008"/>
    <lineage>
        <taxon>Bacteria</taxon>
        <taxon>Pseudomonadati</taxon>
        <taxon>Pseudomonadota</taxon>
        <taxon>Alphaproteobacteria</taxon>
        <taxon>Rhodobacterales</taxon>
        <taxon>Paracoccaceae</taxon>
        <taxon>Mangrovicoccus</taxon>
    </lineage>
</organism>
<evidence type="ECO:0000256" key="2">
    <source>
        <dbReference type="ARBA" id="ARBA00022729"/>
    </source>
</evidence>
<dbReference type="Gene3D" id="2.40.160.20">
    <property type="match status" value="1"/>
</dbReference>
<comment type="caution">
    <text evidence="7">The sequence shown here is derived from an EMBL/GenBank/DDBJ whole genome shotgun (WGS) entry which is preliminary data.</text>
</comment>
<dbReference type="Pfam" id="PF13505">
    <property type="entry name" value="OMP_b-brl"/>
    <property type="match status" value="1"/>
</dbReference>
<dbReference type="EMBL" id="JACVXA010000001">
    <property type="protein sequence ID" value="MBE3636698.1"/>
    <property type="molecule type" value="Genomic_DNA"/>
</dbReference>
<dbReference type="Proteomes" id="UP000609121">
    <property type="component" value="Unassembled WGS sequence"/>
</dbReference>
<feature type="chain" id="PRO_5035165989" evidence="5">
    <location>
        <begin position="23"/>
        <end position="197"/>
    </location>
</feature>
<feature type="domain" description="Outer membrane protein beta-barrel" evidence="6">
    <location>
        <begin position="35"/>
        <end position="197"/>
    </location>
</feature>
<feature type="signal peptide" evidence="5">
    <location>
        <begin position="1"/>
        <end position="22"/>
    </location>
</feature>
<evidence type="ECO:0000313" key="7">
    <source>
        <dbReference type="EMBL" id="MBE3636698.1"/>
    </source>
</evidence>
<dbReference type="PANTHER" id="PTHR34001">
    <property type="entry name" value="BLL7405 PROTEIN"/>
    <property type="match status" value="1"/>
</dbReference>
<accession>A0A8J6YV91</accession>
<comment type="similarity">
    <text evidence="4">Belongs to the Omp25/RopB family.</text>
</comment>